<evidence type="ECO:0000313" key="2">
    <source>
        <dbReference type="Proteomes" id="UP001162834"/>
    </source>
</evidence>
<reference evidence="1" key="1">
    <citation type="journal article" date="2022" name="Int. J. Syst. Evol. Microbiol.">
        <title>Pseudomonas aegrilactucae sp. nov. and Pseudomonas morbosilactucae sp. nov., pathogens causing bacterial rot of lettuce in Japan.</title>
        <authorList>
            <person name="Sawada H."/>
            <person name="Fujikawa T."/>
            <person name="Satou M."/>
        </authorList>
    </citation>
    <scope>NUCLEOTIDE SEQUENCE</scope>
    <source>
        <strain evidence="1">0166_1</strain>
    </source>
</reference>
<dbReference type="AlphaFoldDB" id="A0A9E6Y227"/>
<dbReference type="Proteomes" id="UP001162834">
    <property type="component" value="Chromosome"/>
</dbReference>
<accession>A0A9E6Y227</accession>
<sequence length="38" mass="4283">MKLGVEALRESQRRNAVDEDEVMAQAVEAVREIRAGRV</sequence>
<protein>
    <submittedName>
        <fullName evidence="1">Uncharacterized protein</fullName>
    </submittedName>
</protein>
<evidence type="ECO:0000313" key="1">
    <source>
        <dbReference type="EMBL" id="UGS38515.1"/>
    </source>
</evidence>
<organism evidence="1 2">
    <name type="scientific">Capillimicrobium parvum</name>
    <dbReference type="NCBI Taxonomy" id="2884022"/>
    <lineage>
        <taxon>Bacteria</taxon>
        <taxon>Bacillati</taxon>
        <taxon>Actinomycetota</taxon>
        <taxon>Thermoleophilia</taxon>
        <taxon>Solirubrobacterales</taxon>
        <taxon>Capillimicrobiaceae</taxon>
        <taxon>Capillimicrobium</taxon>
    </lineage>
</organism>
<name>A0A9E6Y227_9ACTN</name>
<proteinExistence type="predicted"/>
<dbReference type="KEGG" id="sbae:DSM104329_04944"/>
<dbReference type="EMBL" id="CP087164">
    <property type="protein sequence ID" value="UGS38515.1"/>
    <property type="molecule type" value="Genomic_DNA"/>
</dbReference>
<gene>
    <name evidence="1" type="ORF">DSM104329_04944</name>
</gene>
<keyword evidence="2" id="KW-1185">Reference proteome</keyword>